<organism evidence="3 4">
    <name type="scientific">Helicostylum pulchrum</name>
    <dbReference type="NCBI Taxonomy" id="562976"/>
    <lineage>
        <taxon>Eukaryota</taxon>
        <taxon>Fungi</taxon>
        <taxon>Fungi incertae sedis</taxon>
        <taxon>Mucoromycota</taxon>
        <taxon>Mucoromycotina</taxon>
        <taxon>Mucoromycetes</taxon>
        <taxon>Mucorales</taxon>
        <taxon>Mucorineae</taxon>
        <taxon>Mucoraceae</taxon>
        <taxon>Helicostylum</taxon>
    </lineage>
</organism>
<reference evidence="3 4" key="1">
    <citation type="submission" date="2024-04" db="EMBL/GenBank/DDBJ databases">
        <title>genome sequences of Mucor flavus KT1a and Helicostylum pulchrum KT1b strains isolation_sourced from the surface of a dry-aged beef.</title>
        <authorList>
            <person name="Toyotome T."/>
            <person name="Hosono M."/>
            <person name="Torimaru M."/>
            <person name="Fukuda K."/>
            <person name="Mikami N."/>
        </authorList>
    </citation>
    <scope>NUCLEOTIDE SEQUENCE [LARGE SCALE GENOMIC DNA]</scope>
    <source>
        <strain evidence="3 4">KT1b</strain>
    </source>
</reference>
<dbReference type="PANTHER" id="PTHR42850">
    <property type="entry name" value="METALLOPHOSPHOESTERASE"/>
    <property type="match status" value="1"/>
</dbReference>
<keyword evidence="1" id="KW-0812">Transmembrane</keyword>
<keyword evidence="1" id="KW-1133">Transmembrane helix</keyword>
<evidence type="ECO:0000313" key="4">
    <source>
        <dbReference type="Proteomes" id="UP001476247"/>
    </source>
</evidence>
<evidence type="ECO:0000256" key="1">
    <source>
        <dbReference type="SAM" id="Phobius"/>
    </source>
</evidence>
<proteinExistence type="predicted"/>
<evidence type="ECO:0000313" key="3">
    <source>
        <dbReference type="EMBL" id="GAA5802983.1"/>
    </source>
</evidence>
<name>A0ABP9Y805_9FUNG</name>
<gene>
    <name evidence="3" type="ORF">HPULCUR_008458</name>
</gene>
<dbReference type="EMBL" id="BAABUJ010000025">
    <property type="protein sequence ID" value="GAA5802983.1"/>
    <property type="molecule type" value="Genomic_DNA"/>
</dbReference>
<dbReference type="Proteomes" id="UP001476247">
    <property type="component" value="Unassembled WGS sequence"/>
</dbReference>
<dbReference type="Gene3D" id="3.60.21.10">
    <property type="match status" value="1"/>
</dbReference>
<dbReference type="PANTHER" id="PTHR42850:SF4">
    <property type="entry name" value="ZINC-DEPENDENT ENDOPOLYPHOSPHATASE"/>
    <property type="match status" value="1"/>
</dbReference>
<keyword evidence="4" id="KW-1185">Reference proteome</keyword>
<keyword evidence="1" id="KW-0472">Membrane</keyword>
<dbReference type="SUPFAM" id="SSF56300">
    <property type="entry name" value="Metallo-dependent phosphatases"/>
    <property type="match status" value="1"/>
</dbReference>
<dbReference type="CDD" id="cd00144">
    <property type="entry name" value="MPP_PPP_family"/>
    <property type="match status" value="1"/>
</dbReference>
<dbReference type="InterPro" id="IPR050126">
    <property type="entry name" value="Ap4A_hydrolase"/>
</dbReference>
<comment type="caution">
    <text evidence="3">The sequence shown here is derived from an EMBL/GenBank/DDBJ whole genome shotgun (WGS) entry which is preliminary data.</text>
</comment>
<sequence length="394" mass="44028">MTDTNYSSRSSLRDLENKLEIDHHGPNKRKLWIWVAGIVLLISVTIVAIAVPVSIHRKHSEQDANLSASTATHTKTIQQTIAVTTSSILNQIHQSEKIKADSSSAVSLITADQSLINPPDYSHTISPYANLTRLKTYTPPEQARVFVMGDIHGCLNEMNRLLDVIGFNMQNDVLILTGDLVFRGPDSIGVIRRAKELNALCVRGNHDDKVIRLKGYMDKFGIDSMSPKDEIMPEGQVGDPLKFGNKHIKIARRMNVDDYNYLAGCPLMLDIPTLEARVVHGGLDPYISLLDNDPWSVMNMRDMDSDHHPSKAKLSKNSPSSDNVHWTTAYHSYITNDRTVFYGHDASRGIDLDSKTIGLDSGCVYGRKLSAIEINTRKLYQIDCRGEDDEKDDD</sequence>
<evidence type="ECO:0000259" key="2">
    <source>
        <dbReference type="Pfam" id="PF00149"/>
    </source>
</evidence>
<feature type="domain" description="Calcineurin-like phosphoesterase" evidence="2">
    <location>
        <begin position="144"/>
        <end position="311"/>
    </location>
</feature>
<accession>A0ABP9Y805</accession>
<dbReference type="Pfam" id="PF00149">
    <property type="entry name" value="Metallophos"/>
    <property type="match status" value="1"/>
</dbReference>
<dbReference type="InterPro" id="IPR004843">
    <property type="entry name" value="Calcineurin-like_PHP"/>
</dbReference>
<dbReference type="InterPro" id="IPR029052">
    <property type="entry name" value="Metallo-depent_PP-like"/>
</dbReference>
<protein>
    <recommendedName>
        <fullName evidence="2">Calcineurin-like phosphoesterase domain-containing protein</fullName>
    </recommendedName>
</protein>
<feature type="transmembrane region" description="Helical" evidence="1">
    <location>
        <begin position="31"/>
        <end position="55"/>
    </location>
</feature>